<sequence>MIDDDPTTDHQPSIDLRTLEQLRLDLQAGRRDPEDVLDRLSSHVGSGERYVGPRAVSVLLEAAHRRPALADDVVDAIDGFPFSMVHSLYAHSAFQIARLPVGTTLQFVDQLPPHLKLTDSGTWATMAIGRKTPAMFLSRFGSNVFPVDEHLGLVNRLLHAEPAVVRRAITDRLFAIDQSGGTATPPRTADLSTGEEDDESGLSELLSEGREPSPVHEAASDLGQIGLSNPDAIPSFEPHELFDPTDVESMSAEAIDAVADYFGVRLAGRDGRLDPVGLPAGERDATRDAASTVLEAYLTLQSREGCNWRSPLARSLVWGIHRIAHARPNVFADRLDALVVPGIADQFWPVKRVLGTIACCWRHCPESRLEGYVLPLSQLSADRHERRRLALVALASGGAAVVDWFGVEALIERLDDEDEDVRETAVRCLIDLGCCHPGCRPAIVAALSDAFAAADPEFAAVVADWLATAARFWPRQAPRAVSTLRQALSERLDRGEPAVDALCSLVDSYPDLAPEIGDDIVGALGADRVDDQEVYRWIASTARQQPAVVLDRADEMIDAAIDSASNGASEAAWAVFWIAVADPDSVEGRVDELESILADPGTDSVRSIPLAGAIAAVDPTSARASDALDLLTRLLSRSPEDACTVLAELAPATDRAAAPVVEYAIAASRARSHSDPLEERHREPDTAPDETVPDLGPAVADAAVAAGTAHPAYALPLALALEDWLRHPDTADRVRATRIASGLVTEWPHAGPILESALIGLLDHADPELVLAAIPGLAATDTPSTREALRELTGHPHQSIRAAASSALADPTDSHWMPEGAPVDPSPAVIDTAAAGLATDPSAAIDRVQTSAEAAPALRSRAICHLLLCLAASERSAEADRTIAAVRSLTAHADDDTRTESPADRSHQLDRLIGALLDHQAPLVRAQAASLAEAVGSDLGGASMAVRSGLVDGLSDPAPFVRARSADAVGAVAATLSVSESAATDALVKSADGLEGPAAMRAAAELTTVDPSSAERIVDALPPLASTDPIGRWYAARTMERAALASDDAGAMIAAPPLKFVTSPPEEGFPIAVLRAIEALPGSAIVDVEGGPEILVSIVNGTVPPADITVQSDRYRAGAADRLFAAARADPTAVGRAIGDLDTVADSAHDSDTTRALVFATEAVARERPGAITDFADDLIDLATGTDLYEPGKQAIARTIAWIGHDEFSEFVSSYKEGDPIAPLDPVPTAAYLCSTDCETRREVADLAADVLPDDLLVSVVDRLLASSTAGNERQRAIALDALVRVGAGLSAGANRDRVGSAILDALDGGWDLRSTAVSLLPTAGHHDLLSSAMAASAAIGCLSDERPTVRARAADALAELVETDAVDAMEVTSEVVDRSRRGDRSARCGVALALGKIAQIDVSVQSVAVDQFCDLVAADDDLPRRRAMEALADVAEVGRGRIRGRARAVFRDGLDDPDPETTTAAIRGLGHVGDRSDLQRLTRLSKPPSGAGRDALDAATARLRARIGRERAVLLSNALSLASTDPVDGDG</sequence>
<dbReference type="Proteomes" id="UP001595821">
    <property type="component" value="Unassembled WGS sequence"/>
</dbReference>
<dbReference type="RefSeq" id="WP_246976422.1">
    <property type="nucleotide sequence ID" value="NZ_CP095398.1"/>
</dbReference>
<feature type="region of interest" description="Disordered" evidence="1">
    <location>
        <begin position="178"/>
        <end position="218"/>
    </location>
</feature>
<evidence type="ECO:0008006" key="4">
    <source>
        <dbReference type="Google" id="ProtNLM"/>
    </source>
</evidence>
<evidence type="ECO:0000313" key="2">
    <source>
        <dbReference type="EMBL" id="MFC4248726.1"/>
    </source>
</evidence>
<dbReference type="EMBL" id="JBHSDJ010000127">
    <property type="protein sequence ID" value="MFC4248726.1"/>
    <property type="molecule type" value="Genomic_DNA"/>
</dbReference>
<comment type="caution">
    <text evidence="2">The sequence shown here is derived from an EMBL/GenBank/DDBJ whole genome shotgun (WGS) entry which is preliminary data.</text>
</comment>
<dbReference type="SUPFAM" id="SSF48371">
    <property type="entry name" value="ARM repeat"/>
    <property type="match status" value="2"/>
</dbReference>
<dbReference type="GeneID" id="71856069"/>
<protein>
    <recommendedName>
        <fullName evidence="4">HEAT repeat domain-containing protein</fullName>
    </recommendedName>
</protein>
<name>A0ABD5P3F5_9EURY</name>
<evidence type="ECO:0000313" key="3">
    <source>
        <dbReference type="Proteomes" id="UP001595821"/>
    </source>
</evidence>
<organism evidence="2 3">
    <name type="scientific">Natribaculum luteum</name>
    <dbReference type="NCBI Taxonomy" id="1586232"/>
    <lineage>
        <taxon>Archaea</taxon>
        <taxon>Methanobacteriati</taxon>
        <taxon>Methanobacteriota</taxon>
        <taxon>Stenosarchaea group</taxon>
        <taxon>Halobacteria</taxon>
        <taxon>Halobacteriales</taxon>
        <taxon>Natrialbaceae</taxon>
        <taxon>Natribaculum</taxon>
    </lineage>
</organism>
<dbReference type="InterPro" id="IPR016024">
    <property type="entry name" value="ARM-type_fold"/>
</dbReference>
<accession>A0ABD5P3F5</accession>
<evidence type="ECO:0000256" key="1">
    <source>
        <dbReference type="SAM" id="MobiDB-lite"/>
    </source>
</evidence>
<gene>
    <name evidence="2" type="ORF">ACFOZ7_17635</name>
</gene>
<dbReference type="Gene3D" id="1.25.10.10">
    <property type="entry name" value="Leucine-rich Repeat Variant"/>
    <property type="match status" value="3"/>
</dbReference>
<proteinExistence type="predicted"/>
<dbReference type="InterPro" id="IPR011989">
    <property type="entry name" value="ARM-like"/>
</dbReference>
<reference evidence="2 3" key="1">
    <citation type="journal article" date="2014" name="Int. J. Syst. Evol. Microbiol.">
        <title>Complete genome sequence of Corynebacterium casei LMG S-19264T (=DSM 44701T), isolated from a smear-ripened cheese.</title>
        <authorList>
            <consortium name="US DOE Joint Genome Institute (JGI-PGF)"/>
            <person name="Walter F."/>
            <person name="Albersmeier A."/>
            <person name="Kalinowski J."/>
            <person name="Ruckert C."/>
        </authorList>
    </citation>
    <scope>NUCLEOTIDE SEQUENCE [LARGE SCALE GENOMIC DNA]</scope>
    <source>
        <strain evidence="2 3">IBRC-M 10912</strain>
    </source>
</reference>
<feature type="compositionally biased region" description="Basic and acidic residues" evidence="1">
    <location>
        <begin position="672"/>
        <end position="685"/>
    </location>
</feature>
<feature type="region of interest" description="Disordered" evidence="1">
    <location>
        <begin position="671"/>
        <end position="695"/>
    </location>
</feature>